<dbReference type="Proteomes" id="UP001597371">
    <property type="component" value="Unassembled WGS sequence"/>
</dbReference>
<dbReference type="Pfam" id="PF01047">
    <property type="entry name" value="MarR"/>
    <property type="match status" value="1"/>
</dbReference>
<accession>A0ABW5CIE6</accession>
<evidence type="ECO:0000256" key="1">
    <source>
        <dbReference type="ARBA" id="ARBA00023015"/>
    </source>
</evidence>
<protein>
    <submittedName>
        <fullName evidence="5">MarR family winged helix-turn-helix transcriptional regulator</fullName>
    </submittedName>
</protein>
<dbReference type="PANTHER" id="PTHR33164">
    <property type="entry name" value="TRANSCRIPTIONAL REGULATOR, MARR FAMILY"/>
    <property type="match status" value="1"/>
</dbReference>
<dbReference type="RefSeq" id="WP_209737994.1">
    <property type="nucleotide sequence ID" value="NZ_CP072611.1"/>
</dbReference>
<dbReference type="InterPro" id="IPR039422">
    <property type="entry name" value="MarR/SlyA-like"/>
</dbReference>
<evidence type="ECO:0000313" key="6">
    <source>
        <dbReference type="Proteomes" id="UP001597371"/>
    </source>
</evidence>
<dbReference type="InterPro" id="IPR036390">
    <property type="entry name" value="WH_DNA-bd_sf"/>
</dbReference>
<evidence type="ECO:0000259" key="4">
    <source>
        <dbReference type="PROSITE" id="PS50995"/>
    </source>
</evidence>
<dbReference type="EMBL" id="JBHUIJ010000004">
    <property type="protein sequence ID" value="MFD2236456.1"/>
    <property type="molecule type" value="Genomic_DNA"/>
</dbReference>
<proteinExistence type="predicted"/>
<keyword evidence="6" id="KW-1185">Reference proteome</keyword>
<keyword evidence="2" id="KW-0238">DNA-binding</keyword>
<dbReference type="PROSITE" id="PS50995">
    <property type="entry name" value="HTH_MARR_2"/>
    <property type="match status" value="1"/>
</dbReference>
<sequence length="141" mass="15716">MTKPTDEQITALSTALETFTRRYKLADVGGKTLNLLDTQTLLYVSEHPACGPTDVARYLGVAATTISSVTDRLVKHGFLERRRIESNRRSVALTLSPKGEAHVAAYARAHDDLYRMMLDRLSPAERGTLIELITKIAYHDD</sequence>
<organism evidence="5 6">
    <name type="scientific">Aureimonas populi</name>
    <dbReference type="NCBI Taxonomy" id="1701758"/>
    <lineage>
        <taxon>Bacteria</taxon>
        <taxon>Pseudomonadati</taxon>
        <taxon>Pseudomonadota</taxon>
        <taxon>Alphaproteobacteria</taxon>
        <taxon>Hyphomicrobiales</taxon>
        <taxon>Aurantimonadaceae</taxon>
        <taxon>Aureimonas</taxon>
    </lineage>
</organism>
<reference evidence="6" key="1">
    <citation type="journal article" date="2019" name="Int. J. Syst. Evol. Microbiol.">
        <title>The Global Catalogue of Microorganisms (GCM) 10K type strain sequencing project: providing services to taxonomists for standard genome sequencing and annotation.</title>
        <authorList>
            <consortium name="The Broad Institute Genomics Platform"/>
            <consortium name="The Broad Institute Genome Sequencing Center for Infectious Disease"/>
            <person name="Wu L."/>
            <person name="Ma J."/>
        </authorList>
    </citation>
    <scope>NUCLEOTIDE SEQUENCE [LARGE SCALE GENOMIC DNA]</scope>
    <source>
        <strain evidence="6">ZS-35-S2</strain>
    </source>
</reference>
<dbReference type="InterPro" id="IPR000835">
    <property type="entry name" value="HTH_MarR-typ"/>
</dbReference>
<dbReference type="Gene3D" id="1.10.10.10">
    <property type="entry name" value="Winged helix-like DNA-binding domain superfamily/Winged helix DNA-binding domain"/>
    <property type="match status" value="1"/>
</dbReference>
<comment type="caution">
    <text evidence="5">The sequence shown here is derived from an EMBL/GenBank/DDBJ whole genome shotgun (WGS) entry which is preliminary data.</text>
</comment>
<dbReference type="SUPFAM" id="SSF46785">
    <property type="entry name" value="Winged helix' DNA-binding domain"/>
    <property type="match status" value="1"/>
</dbReference>
<gene>
    <name evidence="5" type="ORF">ACFSKQ_03125</name>
</gene>
<dbReference type="PRINTS" id="PR00598">
    <property type="entry name" value="HTHMARR"/>
</dbReference>
<dbReference type="PROSITE" id="PS01117">
    <property type="entry name" value="HTH_MARR_1"/>
    <property type="match status" value="1"/>
</dbReference>
<keyword evidence="3" id="KW-0804">Transcription</keyword>
<evidence type="ECO:0000313" key="5">
    <source>
        <dbReference type="EMBL" id="MFD2236456.1"/>
    </source>
</evidence>
<dbReference type="SMART" id="SM00347">
    <property type="entry name" value="HTH_MARR"/>
    <property type="match status" value="1"/>
</dbReference>
<dbReference type="InterPro" id="IPR036388">
    <property type="entry name" value="WH-like_DNA-bd_sf"/>
</dbReference>
<keyword evidence="1" id="KW-0805">Transcription regulation</keyword>
<evidence type="ECO:0000256" key="3">
    <source>
        <dbReference type="ARBA" id="ARBA00023163"/>
    </source>
</evidence>
<dbReference type="InterPro" id="IPR023187">
    <property type="entry name" value="Tscrpt_reg_MarR-type_CS"/>
</dbReference>
<evidence type="ECO:0000256" key="2">
    <source>
        <dbReference type="ARBA" id="ARBA00023125"/>
    </source>
</evidence>
<dbReference type="PANTHER" id="PTHR33164:SF43">
    <property type="entry name" value="HTH-TYPE TRANSCRIPTIONAL REPRESSOR YETL"/>
    <property type="match status" value="1"/>
</dbReference>
<name>A0ABW5CIE6_9HYPH</name>
<feature type="domain" description="HTH marR-type" evidence="4">
    <location>
        <begin position="5"/>
        <end position="138"/>
    </location>
</feature>